<dbReference type="Proteomes" id="UP001597459">
    <property type="component" value="Unassembled WGS sequence"/>
</dbReference>
<dbReference type="InterPro" id="IPR050131">
    <property type="entry name" value="Peptidase_S8_subtilisin-like"/>
</dbReference>
<dbReference type="PROSITE" id="PS00138">
    <property type="entry name" value="SUBTILASE_SER"/>
    <property type="match status" value="1"/>
</dbReference>
<dbReference type="PROSITE" id="PS51892">
    <property type="entry name" value="SUBTILASE"/>
    <property type="match status" value="1"/>
</dbReference>
<dbReference type="RefSeq" id="WP_378256928.1">
    <property type="nucleotide sequence ID" value="NZ_JBHSJV010000001.1"/>
</dbReference>
<proteinExistence type="inferred from homology"/>
<evidence type="ECO:0000259" key="6">
    <source>
        <dbReference type="Pfam" id="PF00082"/>
    </source>
</evidence>
<evidence type="ECO:0000256" key="5">
    <source>
        <dbReference type="PROSITE-ProRule" id="PRU01240"/>
    </source>
</evidence>
<dbReference type="PRINTS" id="PR00723">
    <property type="entry name" value="SUBTILISIN"/>
</dbReference>
<gene>
    <name evidence="7" type="ORF">ACFSTE_11360</name>
</gene>
<dbReference type="CDD" id="cd00306">
    <property type="entry name" value="Peptidases_S8_S53"/>
    <property type="match status" value="1"/>
</dbReference>
<keyword evidence="2 5" id="KW-0645">Protease</keyword>
<evidence type="ECO:0000313" key="8">
    <source>
        <dbReference type="Proteomes" id="UP001597459"/>
    </source>
</evidence>
<keyword evidence="8" id="KW-1185">Reference proteome</keyword>
<dbReference type="Gene3D" id="3.40.50.200">
    <property type="entry name" value="Peptidase S8/S53 domain"/>
    <property type="match status" value="1"/>
</dbReference>
<comment type="caution">
    <text evidence="7">The sequence shown here is derived from an EMBL/GenBank/DDBJ whole genome shotgun (WGS) entry which is preliminary data.</text>
</comment>
<evidence type="ECO:0000256" key="4">
    <source>
        <dbReference type="ARBA" id="ARBA00022825"/>
    </source>
</evidence>
<reference evidence="8" key="1">
    <citation type="journal article" date="2019" name="Int. J. Syst. Evol. Microbiol.">
        <title>The Global Catalogue of Microorganisms (GCM) 10K type strain sequencing project: providing services to taxonomists for standard genome sequencing and annotation.</title>
        <authorList>
            <consortium name="The Broad Institute Genomics Platform"/>
            <consortium name="The Broad Institute Genome Sequencing Center for Infectious Disease"/>
            <person name="Wu L."/>
            <person name="Ma J."/>
        </authorList>
    </citation>
    <scope>NUCLEOTIDE SEQUENCE [LARGE SCALE GENOMIC DNA]</scope>
    <source>
        <strain evidence="8">KCTC 42423</strain>
    </source>
</reference>
<evidence type="ECO:0000313" key="7">
    <source>
        <dbReference type="EMBL" id="MFD2591424.1"/>
    </source>
</evidence>
<dbReference type="EMBL" id="JBHULX010000021">
    <property type="protein sequence ID" value="MFD2591424.1"/>
    <property type="molecule type" value="Genomic_DNA"/>
</dbReference>
<dbReference type="PANTHER" id="PTHR43806:SF66">
    <property type="entry name" value="SERIN ENDOPEPTIDASE"/>
    <property type="match status" value="1"/>
</dbReference>
<sequence>MNLSKIKNDMFPKSCALLLSAALTFTSCNKEEDGIDPTLGEESNIQIVKGEYIVVFHNQSIKSNAVKQESLGLLKKYGITSDQIKSDYQSIFKGIVLHDISEDTYNQLQEDPAVKSVIKNIPMEFNLTPVNLPTQENTGTKMNDPIFDRRLPNGEIVPYANQRVGYADGRREKIWFFDGGIAEVNELNIDRRLSRNFIAGEPANAWQDTRADSHGTRVASIAAAKMNGSGIVGVAYGATVVSIRVFGTGATLASITEAYDYVARNIGPNDVWNMSGGPTSSYQGLVRRGFKDQADLLAAAIANLGRIRPGAIAAGNDGINLDLNPFVESMNSTANDNVYIVGAINNRDQVWNSSMFGRVIDYWAPGVEMTSIDRFGNVDVGGPGDSGTSFASPVVAAVIALTNNNPTINRNQNITRNGHTKPVPLAQIINIIGR</sequence>
<dbReference type="InterPro" id="IPR000209">
    <property type="entry name" value="Peptidase_S8/S53_dom"/>
</dbReference>
<dbReference type="PROSITE" id="PS51257">
    <property type="entry name" value="PROKAR_LIPOPROTEIN"/>
    <property type="match status" value="1"/>
</dbReference>
<feature type="active site" description="Charge relay system" evidence="5">
    <location>
        <position position="389"/>
    </location>
</feature>
<evidence type="ECO:0000256" key="2">
    <source>
        <dbReference type="ARBA" id="ARBA00022670"/>
    </source>
</evidence>
<accession>A0ABW5N8Y8</accession>
<name>A0ABW5N8Y8_9FLAO</name>
<keyword evidence="3 5" id="KW-0378">Hydrolase</keyword>
<dbReference type="InterPro" id="IPR023828">
    <property type="entry name" value="Peptidase_S8_Ser-AS"/>
</dbReference>
<dbReference type="Pfam" id="PF00082">
    <property type="entry name" value="Peptidase_S8"/>
    <property type="match status" value="1"/>
</dbReference>
<dbReference type="SUPFAM" id="SSF52743">
    <property type="entry name" value="Subtilisin-like"/>
    <property type="match status" value="1"/>
</dbReference>
<feature type="domain" description="Peptidase S8/S53" evidence="6">
    <location>
        <begin position="195"/>
        <end position="409"/>
    </location>
</feature>
<feature type="active site" description="Charge relay system" evidence="5">
    <location>
        <position position="178"/>
    </location>
</feature>
<dbReference type="InterPro" id="IPR015500">
    <property type="entry name" value="Peptidase_S8_subtilisin-rel"/>
</dbReference>
<comment type="similarity">
    <text evidence="1 5">Belongs to the peptidase S8 family.</text>
</comment>
<protein>
    <submittedName>
        <fullName evidence="7">S8 family serine peptidase</fullName>
    </submittedName>
</protein>
<dbReference type="PROSITE" id="PS00137">
    <property type="entry name" value="SUBTILASE_HIS"/>
    <property type="match status" value="1"/>
</dbReference>
<dbReference type="PANTHER" id="PTHR43806">
    <property type="entry name" value="PEPTIDASE S8"/>
    <property type="match status" value="1"/>
</dbReference>
<organism evidence="7 8">
    <name type="scientific">Aquimarina hainanensis</name>
    <dbReference type="NCBI Taxonomy" id="1578017"/>
    <lineage>
        <taxon>Bacteria</taxon>
        <taxon>Pseudomonadati</taxon>
        <taxon>Bacteroidota</taxon>
        <taxon>Flavobacteriia</taxon>
        <taxon>Flavobacteriales</taxon>
        <taxon>Flavobacteriaceae</taxon>
        <taxon>Aquimarina</taxon>
    </lineage>
</organism>
<dbReference type="InterPro" id="IPR022398">
    <property type="entry name" value="Peptidase_S8_His-AS"/>
</dbReference>
<evidence type="ECO:0000256" key="1">
    <source>
        <dbReference type="ARBA" id="ARBA00011073"/>
    </source>
</evidence>
<evidence type="ECO:0000256" key="3">
    <source>
        <dbReference type="ARBA" id="ARBA00022801"/>
    </source>
</evidence>
<dbReference type="InterPro" id="IPR036852">
    <property type="entry name" value="Peptidase_S8/S53_dom_sf"/>
</dbReference>
<feature type="active site" description="Charge relay system" evidence="5">
    <location>
        <position position="214"/>
    </location>
</feature>
<keyword evidence="4 5" id="KW-0720">Serine protease</keyword>